<evidence type="ECO:0000256" key="1">
    <source>
        <dbReference type="ARBA" id="ARBA00022737"/>
    </source>
</evidence>
<evidence type="ECO:0000313" key="5">
    <source>
        <dbReference type="EMBL" id="GHO91999.1"/>
    </source>
</evidence>
<keyword evidence="2" id="KW-0547">Nucleotide-binding</keyword>
<dbReference type="GO" id="GO:0005524">
    <property type="term" value="F:ATP binding"/>
    <property type="evidence" value="ECO:0007669"/>
    <property type="project" value="UniProtKB-KW"/>
</dbReference>
<name>A0A8J3IIH9_9CHLR</name>
<dbReference type="NCBIfam" id="NF000355">
    <property type="entry name" value="ribo_prot_ABC_F"/>
    <property type="match status" value="1"/>
</dbReference>
<dbReference type="Proteomes" id="UP000597444">
    <property type="component" value="Unassembled WGS sequence"/>
</dbReference>
<dbReference type="InterPro" id="IPR051309">
    <property type="entry name" value="ABCF_ATPase"/>
</dbReference>
<dbReference type="InterPro" id="IPR032781">
    <property type="entry name" value="ABC_tran_Xtn"/>
</dbReference>
<dbReference type="FunFam" id="3.40.50.300:FF:000309">
    <property type="entry name" value="ABC transporter ATP-binding protein"/>
    <property type="match status" value="1"/>
</dbReference>
<gene>
    <name evidence="5" type="ORF">KSF_020470</name>
</gene>
<dbReference type="InterPro" id="IPR003439">
    <property type="entry name" value="ABC_transporter-like_ATP-bd"/>
</dbReference>
<keyword evidence="6" id="KW-1185">Reference proteome</keyword>
<comment type="caution">
    <text evidence="5">The sequence shown here is derived from an EMBL/GenBank/DDBJ whole genome shotgun (WGS) entry which is preliminary data.</text>
</comment>
<evidence type="ECO:0000256" key="3">
    <source>
        <dbReference type="ARBA" id="ARBA00022840"/>
    </source>
</evidence>
<sequence length="544" mass="61291">MLLVTFAKVNKDFGGNPVFHDVSLEILEGERIGLVGENGSGKSTLFKLLAGLETPTSGVISRKRNLTIGYLTQEIDAAQYHKTIFEVVSATSPELIELPQLMSRLEAQMADPELASDPDALTTVLEQYSRAQERYDALGGYTQEHQVESVLNGLGFSPHEYHLELGSLSGGEKKLVNLARILLQKPDLLLLDEPDNHLDLRAKAWLEQYIRDYAGSVLIISHDRHLLDHMVKKIFELEDGEISVYAGNYSYYAEERERRLLKQYEVYSAQQDEIKRLEVSMRRLKGWAKMNSKFAGKAEYMAKRVEKARQDAIDKPVLVRDRMQMDLDANRSGKKVVEIKNLSKTIDGYQLFAPFDLTILYGERVGIVGSNGSGKTTLLRTMMDLLPATTGSAKIGASVVLGYYAQEQETLPFESTPLEFVRRLKKLTEGQAIAFLSRLLFTMADVHTPIAQLSGGEKSRLQLARLMLTEANFLLLDEPTNNLDIASTEVLEEALLDFEGTILMVSHDRYFLDKIATRIVEIGPDQQVRVYPGNYSYYEEKKYA</sequence>
<dbReference type="Pfam" id="PF00005">
    <property type="entry name" value="ABC_tran"/>
    <property type="match status" value="2"/>
</dbReference>
<dbReference type="RefSeq" id="WP_220202862.1">
    <property type="nucleotide sequence ID" value="NZ_BNJK01000001.1"/>
</dbReference>
<protein>
    <submittedName>
        <fullName evidence="5">ABC transporter ATP-binding protein</fullName>
    </submittedName>
</protein>
<evidence type="ECO:0000313" key="6">
    <source>
        <dbReference type="Proteomes" id="UP000597444"/>
    </source>
</evidence>
<dbReference type="PROSITE" id="PS00211">
    <property type="entry name" value="ABC_TRANSPORTER_1"/>
    <property type="match status" value="2"/>
</dbReference>
<keyword evidence="1" id="KW-0677">Repeat</keyword>
<dbReference type="InterPro" id="IPR003593">
    <property type="entry name" value="AAA+_ATPase"/>
</dbReference>
<dbReference type="CDD" id="cd03221">
    <property type="entry name" value="ABCF_EF-3"/>
    <property type="match status" value="2"/>
</dbReference>
<dbReference type="EMBL" id="BNJK01000001">
    <property type="protein sequence ID" value="GHO91999.1"/>
    <property type="molecule type" value="Genomic_DNA"/>
</dbReference>
<accession>A0A8J3IIH9</accession>
<dbReference type="AlphaFoldDB" id="A0A8J3IIH9"/>
<reference evidence="5" key="1">
    <citation type="submission" date="2020-10" db="EMBL/GenBank/DDBJ databases">
        <title>Taxonomic study of unclassified bacteria belonging to the class Ktedonobacteria.</title>
        <authorList>
            <person name="Yabe S."/>
            <person name="Wang C.M."/>
            <person name="Zheng Y."/>
            <person name="Sakai Y."/>
            <person name="Cavaletti L."/>
            <person name="Monciardini P."/>
            <person name="Donadio S."/>
        </authorList>
    </citation>
    <scope>NUCLEOTIDE SEQUENCE</scope>
    <source>
        <strain evidence="5">ID150040</strain>
    </source>
</reference>
<dbReference type="GO" id="GO:0003676">
    <property type="term" value="F:nucleic acid binding"/>
    <property type="evidence" value="ECO:0007669"/>
    <property type="project" value="UniProtKB-ARBA"/>
</dbReference>
<feature type="domain" description="ABC transporter" evidence="4">
    <location>
        <begin position="337"/>
        <end position="541"/>
    </location>
</feature>
<dbReference type="SMART" id="SM00382">
    <property type="entry name" value="AAA"/>
    <property type="match status" value="2"/>
</dbReference>
<dbReference type="Pfam" id="PF12848">
    <property type="entry name" value="ABC_tran_Xtn"/>
    <property type="match status" value="1"/>
</dbReference>
<proteinExistence type="predicted"/>
<dbReference type="FunFam" id="3.40.50.300:FF:000011">
    <property type="entry name" value="Putative ABC transporter ATP-binding component"/>
    <property type="match status" value="1"/>
</dbReference>
<dbReference type="PANTHER" id="PTHR42855:SF2">
    <property type="entry name" value="DRUG RESISTANCE ABC TRANSPORTER,ATP-BINDING PROTEIN"/>
    <property type="match status" value="1"/>
</dbReference>
<evidence type="ECO:0000256" key="2">
    <source>
        <dbReference type="ARBA" id="ARBA00022741"/>
    </source>
</evidence>
<dbReference type="PANTHER" id="PTHR42855">
    <property type="entry name" value="ABC TRANSPORTER ATP-BINDING SUBUNIT"/>
    <property type="match status" value="1"/>
</dbReference>
<dbReference type="PROSITE" id="PS50893">
    <property type="entry name" value="ABC_TRANSPORTER_2"/>
    <property type="match status" value="2"/>
</dbReference>
<evidence type="ECO:0000259" key="4">
    <source>
        <dbReference type="PROSITE" id="PS50893"/>
    </source>
</evidence>
<keyword evidence="3 5" id="KW-0067">ATP-binding</keyword>
<organism evidence="5 6">
    <name type="scientific">Reticulibacter mediterranei</name>
    <dbReference type="NCBI Taxonomy" id="2778369"/>
    <lineage>
        <taxon>Bacteria</taxon>
        <taxon>Bacillati</taxon>
        <taxon>Chloroflexota</taxon>
        <taxon>Ktedonobacteria</taxon>
        <taxon>Ktedonobacterales</taxon>
        <taxon>Reticulibacteraceae</taxon>
        <taxon>Reticulibacter</taxon>
    </lineage>
</organism>
<dbReference type="GO" id="GO:0016887">
    <property type="term" value="F:ATP hydrolysis activity"/>
    <property type="evidence" value="ECO:0007669"/>
    <property type="project" value="InterPro"/>
</dbReference>
<dbReference type="Gene3D" id="3.40.50.300">
    <property type="entry name" value="P-loop containing nucleotide triphosphate hydrolases"/>
    <property type="match status" value="2"/>
</dbReference>
<dbReference type="InterPro" id="IPR027417">
    <property type="entry name" value="P-loop_NTPase"/>
</dbReference>
<feature type="domain" description="ABC transporter" evidence="4">
    <location>
        <begin position="4"/>
        <end position="264"/>
    </location>
</feature>
<dbReference type="InterPro" id="IPR017871">
    <property type="entry name" value="ABC_transporter-like_CS"/>
</dbReference>
<dbReference type="SUPFAM" id="SSF52540">
    <property type="entry name" value="P-loop containing nucleoside triphosphate hydrolases"/>
    <property type="match status" value="2"/>
</dbReference>